<protein>
    <submittedName>
        <fullName evidence="2">Uncharacterized protein</fullName>
    </submittedName>
</protein>
<keyword evidence="1" id="KW-0472">Membrane</keyword>
<reference evidence="3" key="1">
    <citation type="journal article" date="2017" name="Nat. Microbiol.">
        <title>Global analysis of biosynthetic gene clusters reveals vast potential of secondary metabolite production in Penicillium species.</title>
        <authorList>
            <person name="Nielsen J.C."/>
            <person name="Grijseels S."/>
            <person name="Prigent S."/>
            <person name="Ji B."/>
            <person name="Dainat J."/>
            <person name="Nielsen K.F."/>
            <person name="Frisvad J.C."/>
            <person name="Workman M."/>
            <person name="Nielsen J."/>
        </authorList>
    </citation>
    <scope>NUCLEOTIDE SEQUENCE [LARGE SCALE GENOMIC DNA]</scope>
    <source>
        <strain evidence="3">IBT 24891</strain>
    </source>
</reference>
<dbReference type="STRING" id="303698.A0A1V6T6L7"/>
<dbReference type="EMBL" id="MLKD01000011">
    <property type="protein sequence ID" value="OQE21836.1"/>
    <property type="molecule type" value="Genomic_DNA"/>
</dbReference>
<evidence type="ECO:0000313" key="3">
    <source>
        <dbReference type="Proteomes" id="UP000191285"/>
    </source>
</evidence>
<feature type="transmembrane region" description="Helical" evidence="1">
    <location>
        <begin position="192"/>
        <end position="215"/>
    </location>
</feature>
<dbReference type="PANTHER" id="PTHR35394:SF5">
    <property type="entry name" value="DUF3176 DOMAIN-CONTAINING PROTEIN"/>
    <property type="match status" value="1"/>
</dbReference>
<feature type="transmembrane region" description="Helical" evidence="1">
    <location>
        <begin position="741"/>
        <end position="763"/>
    </location>
</feature>
<evidence type="ECO:0000313" key="2">
    <source>
        <dbReference type="EMBL" id="OQE21836.1"/>
    </source>
</evidence>
<dbReference type="Pfam" id="PF11374">
    <property type="entry name" value="DUF3176"/>
    <property type="match status" value="1"/>
</dbReference>
<dbReference type="AlphaFoldDB" id="A0A1V6T6L7"/>
<keyword evidence="1" id="KW-1133">Transmembrane helix</keyword>
<name>A0A1V6T6L7_9EURO</name>
<dbReference type="OrthoDB" id="5242705at2759"/>
<keyword evidence="3" id="KW-1185">Reference proteome</keyword>
<feature type="transmembrane region" description="Helical" evidence="1">
    <location>
        <begin position="346"/>
        <end position="364"/>
    </location>
</feature>
<gene>
    <name evidence="2" type="ORF">PENSTE_c011G10254</name>
</gene>
<dbReference type="Proteomes" id="UP000191285">
    <property type="component" value="Unassembled WGS sequence"/>
</dbReference>
<proteinExistence type="predicted"/>
<evidence type="ECO:0000256" key="1">
    <source>
        <dbReference type="SAM" id="Phobius"/>
    </source>
</evidence>
<keyword evidence="1" id="KW-0812">Transmembrane</keyword>
<accession>A0A1V6T6L7</accession>
<dbReference type="InterPro" id="IPR021514">
    <property type="entry name" value="DUF3176"/>
</dbReference>
<organism evidence="2 3">
    <name type="scientific">Penicillium steckii</name>
    <dbReference type="NCBI Taxonomy" id="303698"/>
    <lineage>
        <taxon>Eukaryota</taxon>
        <taxon>Fungi</taxon>
        <taxon>Dikarya</taxon>
        <taxon>Ascomycota</taxon>
        <taxon>Pezizomycotina</taxon>
        <taxon>Eurotiomycetes</taxon>
        <taxon>Eurotiomycetidae</taxon>
        <taxon>Eurotiales</taxon>
        <taxon>Aspergillaceae</taxon>
        <taxon>Penicillium</taxon>
    </lineage>
</organism>
<dbReference type="PANTHER" id="PTHR35394">
    <property type="entry name" value="DUF3176 DOMAIN-CONTAINING PROTEIN"/>
    <property type="match status" value="1"/>
</dbReference>
<comment type="caution">
    <text evidence="2">The sequence shown here is derived from an EMBL/GenBank/DDBJ whole genome shotgun (WGS) entry which is preliminary data.</text>
</comment>
<sequence>MVTATFIPEVTSTETNSSHIPLTTIFTPHASCLSFQNGRKSALRTEDPDDPHYELGDTINTSACLPSGWNRSSYFSPGLCPSGYYIAASEAYLAEHETTELGGKCCPTGYGATDIYTVREGIIDTTPFCLSHKSTTTTAFDPSKLTRSDASTYTTPTPTYAELVSIRWRPEDFATATSTPNTKDSLSAGQQAGIAVGVTTAASLLIMISLAVFCLRRSRSKNFEKDSAKYGKIPQGDEEDYLKRKSVSKDSPVSLTWNAVSLDTWFYEAIAIFFSLRCFTAMLSISVGTAAKLSLLIVVGECIAQLRWMSLQSAPRPLFSVQAYDSASRGPWGSIQMIVRDKCRSLVTLGASIIVLALAFDPFVQQIITYEIQNTENRSDATEIKQSHSLIPGSDDTEFMFAFRAALWANEFNFEPACPLGNCKWPSFQSVEMCSKCEDATAEAQLRGCKTNELSPLKDSTALWNVSCNISLATGKWAASPVQFSKNIHRGKKEMLLRVPNEVVWLTGSYNQKDEWGSPVTKPLNETYVGVENPLAVFGYVAIALDRDNSIARPSFEHPTESLHIINVTRCALSFCLKKYNISVADGIPSVQESEPDFGSFYILPPSYQPWYGKYGSLCWKPNSQPVVDWNAKPYAEGPAGGVTDTDHFQFCGFVPEDYSNNLEISGYSSTVWQLITDKWVPYDAEVYYGSRPEFRKTIDSGLEATMNNVALSLSKYARQQSKATVHGTSGTPESYVIMKWPWLTLPAVLITLGGILLVFTALDSRQRKTSLWKFSVLPFLYHGLEGSLLKRNGTELMSEMDRATQEVTVRLDLSDTEDRSILRGTAKKFPITKSGGGVAVVIPCKFLIRST</sequence>